<name>A0A261Y295_9FUNG</name>
<feature type="domain" description="Helicase ATP-binding" evidence="19">
    <location>
        <begin position="852"/>
        <end position="1031"/>
    </location>
</feature>
<keyword evidence="10" id="KW-0460">Magnesium</keyword>
<dbReference type="InterPro" id="IPR048800">
    <property type="entry name" value="Cac1-like_C"/>
</dbReference>
<feature type="compositionally biased region" description="Basic and acidic residues" evidence="16">
    <location>
        <begin position="671"/>
        <end position="683"/>
    </location>
</feature>
<accession>A0A261Y295</accession>
<dbReference type="InterPro" id="IPR038248">
    <property type="entry name" value="Dicer_dimer_sf"/>
</dbReference>
<feature type="region of interest" description="Disordered" evidence="16">
    <location>
        <begin position="550"/>
        <end position="618"/>
    </location>
</feature>
<comment type="cofactor">
    <cofactor evidence="2">
        <name>Mg(2+)</name>
        <dbReference type="ChEBI" id="CHEBI:18420"/>
    </cofactor>
</comment>
<protein>
    <recommendedName>
        <fullName evidence="24">Dicer-like protein 1</fullName>
    </recommendedName>
</protein>
<sequence length="2254" mass="255641">MSESKEGSPITTMGSDVEMASPASTPVKRRNQACEQYEADKENNLAIEIAIQKDMLISKKAKTHHKGAPSATISNSSVIFKNGKFIFSEKRLSFDNHPAVMRGILQFHQYLSTRDTDTGAIPQDLYYLIGLLVQDREETLGSLVKKVLDKLYPASMEDDSDEETEKKQVIPTEVIKQTILNVAQPVNYGVPLHVIQEVDSSHDEIPKASMTTSFGFETLSTEYPNDIQEKIKRRRDKRVQMTAEATDLFVSLSADNQQLVLKAGPKKPSSMSLKFVQAEPAAMSDPRQRKGEKVKENEAKRIAREKQAADRQREKERKQAEKLAEKTAKEAERAAEKAAKEAAREAERRAKALTKEEEAAKKAEEERKKDAAQLNLGMFFRKVTEPLPSRPAAAKKDVEEAKGYRDYFLPFVVKDNMSFAQVSQSSNVLSPSFDDILRDSTATTSDIENLRTEFKQRLPCHLCRKRGRIPTTSLSRIFASDNQISKTMSSDGSPNVQRLLGEFGIRMKLLQFHENVRPPYYGTWTKQSKHIRPKAPLSRDDSLLNYEYDSEAEWEDEGEGEELRSDNEDDEDIGSEADQEEDDFLVPEGYLSADEEMGSDEDSRPVADKTLNTDKDREKVKRGPIKRVIVGPIWNLDPVSADVDLLKGFKVMSLTDDDSIPYDPYTPIPPKFRDSTPDTETKPVDAACSPVANKKTFPDEYLTFLVETVHNSQLSIVKLIEETKQKYPSVAKAHVENRIKEIAKKEKRGSDTKPTWYVDPKVLESVGKAPHPPLNELRNMRLDAFAVVDVVFLSFVLSADNDLPDQGKRSSDNSAEGSGTDSDSQTVPGTGVSEPVVQALNAPNARRYQVELFEMAKKENVIAVLDTGSGKTLIAILLIKAVRVRKALRSNGLSKLSMFLVDRVPLVFQQSKMIRMNCDARVKPLCGEMGVDYWTQTQWTKIKDENEVLVMTAQILLNMLRHGYLQLKDIDLLIFDECHHTHGKHSYHLIMREFYDRCPAEEAPKIFGMTASPQKALHSTIFTVDTAELKRYINAPTEHTVEYSRSPLYQLTPLYVAIHGLYRSSPLLEKAFQATHYCLEQLGPWSADKLWKLIVDRLKKKTAFTLFEDAADLLTAEGQAIIPELQKLVDAFHPPDPRPLQDSRHQAFSPKLVKLIQILQLCARDPDRFRGIIFVERRYTAVVLQALIEEVQELKDLRSAVLTGHGSPDKSDVQMGFRTQTEAITKFRVGEYNLLIATNVAEEGLDIQRCNIVIRFDFFRSLIGYIQSRGRARMPKSKYILMLQRDDPKQKGLLRELRKQEQDMKLWCNALPEKRKASLAMADNDDDLLDADDDDDIFYASNIYIIPSTGALVSLDSAIPLVHYYCAALPNDGFFANKPDFLQKQDLHGYVYTLTLPSNSPVHKFVGDYARTKTLAKQVCALKACIELHKHGVLNDHLLPDGIDPTKEIDDLEEELDDEGLVIGSRRRRGVYTTKLPQLWLDACQVKTTDDEDSRNYYLSVLKLEAGDVLDCNLYQPIGIITEQGLPQLPFLNLVIDGKQQNLSVDGRYAMSLTRAQSELLSEYTLKLVTMVTNRRFRLGTSCPAYRYAILSSHFQEGDIAEEASSDVLDWEAMKGYVHHKPAVVNAEDIKSVHRLLNETIMDYSDNLRTYYVRQVRFDMNPSCQVVSTMDREKDCETYAEYYETLLHRKICNMKQPLLQVEKTSRVLNFLQSPGTLTVKRQRYPASYLIPELVREFGVKASLHRMAMFLPSAMFRLDSLLLIKEVKERLGIEVDDFDLLQAFTTPSANMPFNYERFELLGDSFLKMSTTIQLYIREPTKHEGQLHAARIRIICNRNLYQRARKLELYNYLTSKPLSRQGWRIPGLTLPEDTDAKRQEAETHKLADKTLADVIEATLGAAFNSGGLEKALEAAIALGLPFANIKSWSDFAIALAQEEAQRTPVQPLLAEKHVDIDRIEELCGYKFKDRMLVEEAMTHASWPGGRCYQRLEFLGDAVLDFCTIRRYFYKHLNCSPGQITDLKDASVSNAFLGAVCYKLKLFMHIKHLSQPLLGALTEWCEKYELLDWNNLPAGEFWMNPVYEPPKAVADVVESLLGAIFVDSDFDFAVADDTYQRWCVPLLDAHVGFKTLYLHPVKQLTHDVQRNGCDGLRLLHETDEVEGDNNCRADRAQCDIYLHEERIGSGKGYTVKDARRSAAVVANQWVKDHPDYYIHNCTCQRDRIAVDVDDSDTKDGDKPKQIVLDMSLEVPRMLGVV</sequence>
<dbReference type="InterPro" id="IPR000999">
    <property type="entry name" value="RNase_III_dom"/>
</dbReference>
<dbReference type="PROSITE" id="PS51192">
    <property type="entry name" value="HELICASE_ATP_BIND_1"/>
    <property type="match status" value="1"/>
</dbReference>
<evidence type="ECO:0000256" key="12">
    <source>
        <dbReference type="ARBA" id="ARBA00023211"/>
    </source>
</evidence>
<feature type="region of interest" description="Disordered" evidence="16">
    <location>
        <begin position="1"/>
        <end position="32"/>
    </location>
</feature>
<keyword evidence="6" id="KW-0547">Nucleotide-binding</keyword>
<dbReference type="EMBL" id="MVBO01000031">
    <property type="protein sequence ID" value="OZJ04712.1"/>
    <property type="molecule type" value="Genomic_DNA"/>
</dbReference>
<dbReference type="CDD" id="cd18034">
    <property type="entry name" value="DEXHc_dicer"/>
    <property type="match status" value="1"/>
</dbReference>
<dbReference type="SMART" id="SM00490">
    <property type="entry name" value="HELICc"/>
    <property type="match status" value="1"/>
</dbReference>
<dbReference type="GO" id="GO:0050688">
    <property type="term" value="P:regulation of defense response to virus"/>
    <property type="evidence" value="ECO:0007669"/>
    <property type="project" value="UniProtKB-KW"/>
</dbReference>
<dbReference type="FunFam" id="3.30.160.380:FF:000001">
    <property type="entry name" value="Endoribonuclease dicer-like 1"/>
    <property type="match status" value="1"/>
</dbReference>
<keyword evidence="4" id="KW-0479">Metal-binding</keyword>
<dbReference type="GO" id="GO:0004525">
    <property type="term" value="F:ribonuclease III activity"/>
    <property type="evidence" value="ECO:0007669"/>
    <property type="project" value="InterPro"/>
</dbReference>
<dbReference type="GO" id="GO:0003677">
    <property type="term" value="F:DNA binding"/>
    <property type="evidence" value="ECO:0007669"/>
    <property type="project" value="InterPro"/>
</dbReference>
<evidence type="ECO:0000313" key="23">
    <source>
        <dbReference type="Proteomes" id="UP000242875"/>
    </source>
</evidence>
<evidence type="ECO:0000259" key="17">
    <source>
        <dbReference type="PROSITE" id="PS50142"/>
    </source>
</evidence>
<dbReference type="Proteomes" id="UP000242875">
    <property type="component" value="Unassembled WGS sequence"/>
</dbReference>
<keyword evidence="15" id="KW-0694">RNA-binding</keyword>
<evidence type="ECO:0000256" key="5">
    <source>
        <dbReference type="ARBA" id="ARBA00022737"/>
    </source>
</evidence>
<dbReference type="Pfam" id="PF11600">
    <property type="entry name" value="CAF1A_acidic"/>
    <property type="match status" value="1"/>
</dbReference>
<dbReference type="GO" id="GO:0006396">
    <property type="term" value="P:RNA processing"/>
    <property type="evidence" value="ECO:0007669"/>
    <property type="project" value="InterPro"/>
</dbReference>
<dbReference type="Pfam" id="PF12253">
    <property type="entry name" value="CAF1A_dimeriz"/>
    <property type="match status" value="1"/>
</dbReference>
<evidence type="ECO:0000259" key="20">
    <source>
        <dbReference type="PROSITE" id="PS51194"/>
    </source>
</evidence>
<dbReference type="PROSITE" id="PS51327">
    <property type="entry name" value="DICER_DSRBF"/>
    <property type="match status" value="1"/>
</dbReference>
<comment type="caution">
    <text evidence="22">The sequence shown here is derived from an EMBL/GenBank/DDBJ whole genome shotgun (WGS) entry which is preliminary data.</text>
</comment>
<dbReference type="InterPro" id="IPR006935">
    <property type="entry name" value="Helicase/UvrB_N"/>
</dbReference>
<keyword evidence="12" id="KW-0464">Manganese</keyword>
<dbReference type="OrthoDB" id="416741at2759"/>
<dbReference type="PROSITE" id="PS50142">
    <property type="entry name" value="RNASE_3_2"/>
    <property type="match status" value="2"/>
</dbReference>
<keyword evidence="5" id="KW-0677">Repeat</keyword>
<feature type="domain" description="RNase III" evidence="17">
    <location>
        <begin position="1954"/>
        <end position="2102"/>
    </location>
</feature>
<dbReference type="SMART" id="SM00535">
    <property type="entry name" value="RIBOc"/>
    <property type="match status" value="2"/>
</dbReference>
<evidence type="ECO:0000256" key="6">
    <source>
        <dbReference type="ARBA" id="ARBA00022741"/>
    </source>
</evidence>
<dbReference type="Gene3D" id="3.40.50.300">
    <property type="entry name" value="P-loop containing nucleotide triphosphate hydrolases"/>
    <property type="match status" value="2"/>
</dbReference>
<evidence type="ECO:0000256" key="3">
    <source>
        <dbReference type="ARBA" id="ARBA00022721"/>
    </source>
</evidence>
<evidence type="ECO:0000256" key="1">
    <source>
        <dbReference type="ARBA" id="ARBA00001936"/>
    </source>
</evidence>
<dbReference type="Pfam" id="PF00636">
    <property type="entry name" value="Ribonuclease_3"/>
    <property type="match status" value="2"/>
</dbReference>
<organism evidence="22 23">
    <name type="scientific">Bifiguratus adelaidae</name>
    <dbReference type="NCBI Taxonomy" id="1938954"/>
    <lineage>
        <taxon>Eukaryota</taxon>
        <taxon>Fungi</taxon>
        <taxon>Fungi incertae sedis</taxon>
        <taxon>Mucoromycota</taxon>
        <taxon>Mucoromycotina</taxon>
        <taxon>Endogonomycetes</taxon>
        <taxon>Endogonales</taxon>
        <taxon>Endogonales incertae sedis</taxon>
        <taxon>Bifiguratus</taxon>
    </lineage>
</organism>
<evidence type="ECO:0000256" key="2">
    <source>
        <dbReference type="ARBA" id="ARBA00001946"/>
    </source>
</evidence>
<dbReference type="PROSITE" id="PS51194">
    <property type="entry name" value="HELICASE_CTER"/>
    <property type="match status" value="1"/>
</dbReference>
<dbReference type="InterPro" id="IPR005034">
    <property type="entry name" value="Dicer_dimerisation"/>
</dbReference>
<feature type="compositionally biased region" description="Basic and acidic residues" evidence="16">
    <location>
        <begin position="601"/>
        <end position="618"/>
    </location>
</feature>
<gene>
    <name evidence="22" type="ORF">BZG36_01815</name>
</gene>
<evidence type="ECO:0000313" key="22">
    <source>
        <dbReference type="EMBL" id="OZJ04712.1"/>
    </source>
</evidence>
<evidence type="ECO:0000256" key="16">
    <source>
        <dbReference type="SAM" id="MobiDB-lite"/>
    </source>
</evidence>
<evidence type="ECO:0000256" key="11">
    <source>
        <dbReference type="ARBA" id="ARBA00023158"/>
    </source>
</evidence>
<dbReference type="InterPro" id="IPR001650">
    <property type="entry name" value="Helicase_C-like"/>
</dbReference>
<dbReference type="GO" id="GO:0046872">
    <property type="term" value="F:metal ion binding"/>
    <property type="evidence" value="ECO:0007669"/>
    <property type="project" value="UniProtKB-KW"/>
</dbReference>
<dbReference type="GO" id="GO:0004386">
    <property type="term" value="F:helicase activity"/>
    <property type="evidence" value="ECO:0007669"/>
    <property type="project" value="UniProtKB-KW"/>
</dbReference>
<evidence type="ECO:0000259" key="21">
    <source>
        <dbReference type="PROSITE" id="PS51327"/>
    </source>
</evidence>
<dbReference type="InterPro" id="IPR014001">
    <property type="entry name" value="Helicase_ATP-bd"/>
</dbReference>
<dbReference type="PROSITE" id="PS00517">
    <property type="entry name" value="RNASE_3_1"/>
    <property type="match status" value="1"/>
</dbReference>
<evidence type="ECO:0008006" key="24">
    <source>
        <dbReference type="Google" id="ProtNLM"/>
    </source>
</evidence>
<dbReference type="InterPro" id="IPR027417">
    <property type="entry name" value="P-loop_NTPase"/>
</dbReference>
<comment type="similarity">
    <text evidence="14 15">Belongs to the helicase family. Dicer subfamily.</text>
</comment>
<dbReference type="GO" id="GO:0031047">
    <property type="term" value="P:regulatory ncRNA-mediated gene silencing"/>
    <property type="evidence" value="ECO:0007669"/>
    <property type="project" value="UniProtKB-KW"/>
</dbReference>
<comment type="function">
    <text evidence="13">Dicer-like endonuclease involved in cleaving double-stranded RNA in the RNA interference (RNAi) pathway. Produces 21 to 25 bp dsRNAs (siRNAs) which target the selective destruction of homologous RNAs leading to sequence-specific suppression of gene expression, called post-transcriptional gene silencing (PTGS). Part of a broad host defense response against viral infection and transposons.</text>
</comment>
<feature type="compositionally biased region" description="Basic and acidic residues" evidence="16">
    <location>
        <begin position="286"/>
        <end position="368"/>
    </location>
</feature>
<feature type="domain" description="PAZ" evidence="18">
    <location>
        <begin position="1609"/>
        <end position="1738"/>
    </location>
</feature>
<feature type="region of interest" description="Disordered" evidence="16">
    <location>
        <begin position="662"/>
        <end position="684"/>
    </location>
</feature>
<dbReference type="Gene3D" id="1.20.1320.30">
    <property type="match status" value="1"/>
</dbReference>
<dbReference type="Pfam" id="PF03368">
    <property type="entry name" value="Dicer_dimer"/>
    <property type="match status" value="1"/>
</dbReference>
<dbReference type="CDD" id="cd18802">
    <property type="entry name" value="SF2_C_dicer"/>
    <property type="match status" value="1"/>
</dbReference>
<dbReference type="SMART" id="SM00487">
    <property type="entry name" value="DEXDc"/>
    <property type="match status" value="1"/>
</dbReference>
<keyword evidence="11" id="KW-0943">RNA-mediated gene silencing</keyword>
<dbReference type="Pfam" id="PF00271">
    <property type="entry name" value="Helicase_C"/>
    <property type="match status" value="1"/>
</dbReference>
<dbReference type="PANTHER" id="PTHR14950:SF37">
    <property type="entry name" value="ENDORIBONUCLEASE DICER"/>
    <property type="match status" value="1"/>
</dbReference>
<feature type="region of interest" description="Disordered" evidence="16">
    <location>
        <begin position="277"/>
        <end position="368"/>
    </location>
</feature>
<feature type="compositionally biased region" description="Acidic residues" evidence="16">
    <location>
        <begin position="567"/>
        <end position="585"/>
    </location>
</feature>
<dbReference type="CDD" id="cd00593">
    <property type="entry name" value="RIBOc"/>
    <property type="match status" value="2"/>
</dbReference>
<evidence type="ECO:0000256" key="14">
    <source>
        <dbReference type="ARBA" id="ARBA00035116"/>
    </source>
</evidence>
<evidence type="ECO:0000259" key="19">
    <source>
        <dbReference type="PROSITE" id="PS51192"/>
    </source>
</evidence>
<dbReference type="PROSITE" id="PS50821">
    <property type="entry name" value="PAZ"/>
    <property type="match status" value="1"/>
</dbReference>
<keyword evidence="8" id="KW-0347">Helicase</keyword>
<evidence type="ECO:0000256" key="13">
    <source>
        <dbReference type="ARBA" id="ARBA00025403"/>
    </source>
</evidence>
<dbReference type="InterPro" id="IPR021644">
    <property type="entry name" value="CAF-1_p150_acidic"/>
</dbReference>
<dbReference type="GO" id="GO:0005524">
    <property type="term" value="F:ATP binding"/>
    <property type="evidence" value="ECO:0007669"/>
    <property type="project" value="UniProtKB-KW"/>
</dbReference>
<proteinExistence type="inferred from homology"/>
<evidence type="ECO:0000256" key="9">
    <source>
        <dbReference type="ARBA" id="ARBA00022840"/>
    </source>
</evidence>
<keyword evidence="23" id="KW-1185">Reference proteome</keyword>
<dbReference type="Pfam" id="PF04851">
    <property type="entry name" value="ResIII"/>
    <property type="match status" value="1"/>
</dbReference>
<dbReference type="SUPFAM" id="SSF69065">
    <property type="entry name" value="RNase III domain-like"/>
    <property type="match status" value="2"/>
</dbReference>
<feature type="region of interest" description="Disordered" evidence="16">
    <location>
        <begin position="804"/>
        <end position="831"/>
    </location>
</feature>
<dbReference type="PANTHER" id="PTHR14950">
    <property type="entry name" value="DICER-RELATED"/>
    <property type="match status" value="1"/>
</dbReference>
<dbReference type="SUPFAM" id="SSF52540">
    <property type="entry name" value="P-loop containing nucleoside triphosphate hydrolases"/>
    <property type="match status" value="1"/>
</dbReference>
<dbReference type="Pfam" id="PF02170">
    <property type="entry name" value="PAZ"/>
    <property type="match status" value="1"/>
</dbReference>
<evidence type="ECO:0000256" key="7">
    <source>
        <dbReference type="ARBA" id="ARBA00022801"/>
    </source>
</evidence>
<dbReference type="SMART" id="SM00949">
    <property type="entry name" value="PAZ"/>
    <property type="match status" value="1"/>
</dbReference>
<evidence type="ECO:0000256" key="8">
    <source>
        <dbReference type="ARBA" id="ARBA00022806"/>
    </source>
</evidence>
<feature type="domain" description="RNase III" evidence="17">
    <location>
        <begin position="1763"/>
        <end position="1905"/>
    </location>
</feature>
<dbReference type="GO" id="GO:0003723">
    <property type="term" value="F:RNA binding"/>
    <property type="evidence" value="ECO:0007669"/>
    <property type="project" value="UniProtKB-UniRule"/>
</dbReference>
<comment type="cofactor">
    <cofactor evidence="1">
        <name>Mn(2+)</name>
        <dbReference type="ChEBI" id="CHEBI:29035"/>
    </cofactor>
</comment>
<feature type="compositionally biased region" description="Acidic residues" evidence="16">
    <location>
        <begin position="550"/>
        <end position="560"/>
    </location>
</feature>
<keyword evidence="3" id="KW-0930">Antiviral protein</keyword>
<evidence type="ECO:0000256" key="15">
    <source>
        <dbReference type="PROSITE-ProRule" id="PRU00657"/>
    </source>
</evidence>
<dbReference type="FunFam" id="3.40.50.300:FF:001669">
    <property type="entry name" value="Dicer-like protein 1"/>
    <property type="match status" value="1"/>
</dbReference>
<reference evidence="22 23" key="1">
    <citation type="journal article" date="2017" name="Mycologia">
        <title>Bifiguratus adelaidae, gen. et sp. nov., a new member of Mucoromycotina in endophytic and soil-dwelling habitats.</title>
        <authorList>
            <person name="Torres-Cruz T.J."/>
            <person name="Billingsley Tobias T.L."/>
            <person name="Almatruk M."/>
            <person name="Hesse C."/>
            <person name="Kuske C.R."/>
            <person name="Desiro A."/>
            <person name="Benucci G.M."/>
            <person name="Bonito G."/>
            <person name="Stajich J.E."/>
            <person name="Dunlap C."/>
            <person name="Arnold A.E."/>
            <person name="Porras-Alfaro A."/>
        </authorList>
    </citation>
    <scope>NUCLEOTIDE SEQUENCE [LARGE SCALE GENOMIC DNA]</scope>
    <source>
        <strain evidence="22 23">AZ0501</strain>
    </source>
</reference>
<dbReference type="InterPro" id="IPR003100">
    <property type="entry name" value="PAZ_dom"/>
</dbReference>
<evidence type="ECO:0000259" key="18">
    <source>
        <dbReference type="PROSITE" id="PS50821"/>
    </source>
</evidence>
<feature type="domain" description="Dicer dsRNA-binding fold" evidence="21">
    <location>
        <begin position="1358"/>
        <end position="1448"/>
    </location>
</feature>
<dbReference type="Gene3D" id="2.170.260.10">
    <property type="entry name" value="paz domain"/>
    <property type="match status" value="1"/>
</dbReference>
<keyword evidence="7" id="KW-0378">Hydrolase</keyword>
<evidence type="ECO:0000256" key="4">
    <source>
        <dbReference type="ARBA" id="ARBA00022723"/>
    </source>
</evidence>
<keyword evidence="9" id="KW-0067">ATP-binding</keyword>
<dbReference type="Gene3D" id="3.30.160.380">
    <property type="entry name" value="Dicer dimerisation domain"/>
    <property type="match status" value="1"/>
</dbReference>
<dbReference type="Pfam" id="PF21796">
    <property type="entry name" value="Cac1_C"/>
    <property type="match status" value="1"/>
</dbReference>
<dbReference type="InterPro" id="IPR022043">
    <property type="entry name" value="CAF1A_DD"/>
</dbReference>
<dbReference type="Gene3D" id="1.10.1520.10">
    <property type="entry name" value="Ribonuclease III domain"/>
    <property type="match status" value="2"/>
</dbReference>
<feature type="domain" description="Helicase C-terminal" evidence="20">
    <location>
        <begin position="1154"/>
        <end position="1319"/>
    </location>
</feature>
<evidence type="ECO:0000256" key="10">
    <source>
        <dbReference type="ARBA" id="ARBA00022842"/>
    </source>
</evidence>
<dbReference type="InterPro" id="IPR036389">
    <property type="entry name" value="RNase_III_sf"/>
</dbReference>
<feature type="compositionally biased region" description="Polar residues" evidence="16">
    <location>
        <begin position="812"/>
        <end position="828"/>
    </location>
</feature>